<dbReference type="EMBL" id="BK016132">
    <property type="protein sequence ID" value="DAF97351.1"/>
    <property type="molecule type" value="Genomic_DNA"/>
</dbReference>
<evidence type="ECO:0000259" key="1">
    <source>
        <dbReference type="Pfam" id="PF19905"/>
    </source>
</evidence>
<proteinExistence type="predicted"/>
<accession>A0A8S5US92</accession>
<protein>
    <recommendedName>
        <fullName evidence="1">DUF6378 domain-containing protein</fullName>
    </recommendedName>
</protein>
<name>A0A8S5US92_9CAUD</name>
<sequence length="113" mass="12558">MLRRPNSVDRIDVLKSAEKRLTGDRPESYGPPEDSLPLIAKYWSLYLQNAIVGFNDIAVSPLDAANMMILLKIARQQAQTKINPDNYIDVAGYSALAGEIATTYRPDEESMGE</sequence>
<feature type="domain" description="DUF6378" evidence="1">
    <location>
        <begin position="13"/>
        <end position="101"/>
    </location>
</feature>
<reference evidence="2" key="1">
    <citation type="journal article" date="2021" name="Proc. Natl. Acad. Sci. U.S.A.">
        <title>A Catalog of Tens of Thousands of Viruses from Human Metagenomes Reveals Hidden Associations with Chronic Diseases.</title>
        <authorList>
            <person name="Tisza M.J."/>
            <person name="Buck C.B."/>
        </authorList>
    </citation>
    <scope>NUCLEOTIDE SEQUENCE</scope>
    <source>
        <strain evidence="2">CtGgs6</strain>
    </source>
</reference>
<dbReference type="Pfam" id="PF19905">
    <property type="entry name" value="DUF6378"/>
    <property type="match status" value="1"/>
</dbReference>
<dbReference type="InterPro" id="IPR045958">
    <property type="entry name" value="DUF6378"/>
</dbReference>
<organism evidence="2">
    <name type="scientific">Myoviridae sp. ctGgs6</name>
    <dbReference type="NCBI Taxonomy" id="2825072"/>
    <lineage>
        <taxon>Viruses</taxon>
        <taxon>Duplodnaviria</taxon>
        <taxon>Heunggongvirae</taxon>
        <taxon>Uroviricota</taxon>
        <taxon>Caudoviricetes</taxon>
    </lineage>
</organism>
<evidence type="ECO:0000313" key="2">
    <source>
        <dbReference type="EMBL" id="DAF97351.1"/>
    </source>
</evidence>